<organism evidence="3 4">
    <name type="scientific">Galeopterus variegatus</name>
    <name type="common">Malayan flying lemur</name>
    <name type="synonym">Cynocephalus variegatus</name>
    <dbReference type="NCBI Taxonomy" id="482537"/>
    <lineage>
        <taxon>Eukaryota</taxon>
        <taxon>Metazoa</taxon>
        <taxon>Chordata</taxon>
        <taxon>Craniata</taxon>
        <taxon>Vertebrata</taxon>
        <taxon>Euteleostomi</taxon>
        <taxon>Mammalia</taxon>
        <taxon>Eutheria</taxon>
        <taxon>Euarchontoglires</taxon>
        <taxon>Dermoptera</taxon>
        <taxon>Cynocephalidae</taxon>
        <taxon>Galeopterus</taxon>
    </lineage>
</organism>
<dbReference type="SUPFAM" id="SSF46785">
    <property type="entry name" value="Winged helix' DNA-binding domain"/>
    <property type="match status" value="1"/>
</dbReference>
<feature type="compositionally biased region" description="Basic residues" evidence="1">
    <location>
        <begin position="111"/>
        <end position="122"/>
    </location>
</feature>
<dbReference type="SMART" id="SM00526">
    <property type="entry name" value="H15"/>
    <property type="match status" value="1"/>
</dbReference>
<feature type="compositionally biased region" description="Low complexity" evidence="1">
    <location>
        <begin position="1"/>
        <end position="21"/>
    </location>
</feature>
<dbReference type="GeneID" id="103591571"/>
<evidence type="ECO:0000259" key="2">
    <source>
        <dbReference type="PROSITE" id="PS51504"/>
    </source>
</evidence>
<feature type="compositionally biased region" description="Basic and acidic residues" evidence="1">
    <location>
        <begin position="129"/>
        <end position="166"/>
    </location>
</feature>
<feature type="region of interest" description="Disordered" evidence="1">
    <location>
        <begin position="111"/>
        <end position="335"/>
    </location>
</feature>
<name>A0ABM0QV80_GALVR</name>
<feature type="compositionally biased region" description="Low complexity" evidence="1">
    <location>
        <begin position="264"/>
        <end position="292"/>
    </location>
</feature>
<dbReference type="InterPro" id="IPR005818">
    <property type="entry name" value="Histone_H1/H5_H15"/>
</dbReference>
<reference evidence="4" key="1">
    <citation type="submission" date="2025-08" db="UniProtKB">
        <authorList>
            <consortium name="RefSeq"/>
        </authorList>
    </citation>
    <scope>IDENTIFICATION</scope>
</reference>
<gene>
    <name evidence="4" type="primary">LOC103591571</name>
</gene>
<evidence type="ECO:0000313" key="4">
    <source>
        <dbReference type="RefSeq" id="XP_008572271.1"/>
    </source>
</evidence>
<feature type="compositionally biased region" description="Basic and acidic residues" evidence="1">
    <location>
        <begin position="186"/>
        <end position="204"/>
    </location>
</feature>
<dbReference type="PROSITE" id="PS51504">
    <property type="entry name" value="H15"/>
    <property type="match status" value="1"/>
</dbReference>
<proteinExistence type="predicted"/>
<feature type="region of interest" description="Disordered" evidence="1">
    <location>
        <begin position="1"/>
        <end position="34"/>
    </location>
</feature>
<dbReference type="Proteomes" id="UP000694923">
    <property type="component" value="Unplaced"/>
</dbReference>
<evidence type="ECO:0000313" key="3">
    <source>
        <dbReference type="Proteomes" id="UP000694923"/>
    </source>
</evidence>
<dbReference type="InterPro" id="IPR036390">
    <property type="entry name" value="WH_DNA-bd_sf"/>
</dbReference>
<feature type="domain" description="H15" evidence="2">
    <location>
        <begin position="32"/>
        <end position="110"/>
    </location>
</feature>
<dbReference type="Pfam" id="PF00538">
    <property type="entry name" value="Linker_histone"/>
    <property type="match status" value="1"/>
</dbReference>
<accession>A0ABM0QV80</accession>
<dbReference type="Gene3D" id="1.10.10.10">
    <property type="entry name" value="Winged helix-like DNA-binding domain superfamily/Winged helix DNA-binding domain"/>
    <property type="match status" value="1"/>
</dbReference>
<protein>
    <submittedName>
        <fullName evidence="4">Histone H1oo</fullName>
    </submittedName>
</protein>
<dbReference type="CDD" id="cd00073">
    <property type="entry name" value="H15"/>
    <property type="match status" value="1"/>
</dbReference>
<evidence type="ECO:0000256" key="1">
    <source>
        <dbReference type="SAM" id="MobiDB-lite"/>
    </source>
</evidence>
<sequence>MDPGNATTALTSTAAGSSGSSRSEKPGPGRRRHPPVLRMVLEALRAGEQRQGTSVAAIKLYVLHKYPTVDTGRFRHLLKQALASGVRQGLLVRPANSKARGATGSFKLVPKHKRAIQSRKKPTPMAPRRAGEAKEKAPKKPSKTMKDTSDLGKVEKVAKKPGEVRKAPPKPGAAREKAFQKGSKAKNIEAKLGEARKGPPKLDKATQAPSSANGLSRKPKVKGSRSSRGAAEAHRKTKAGSKSSRPTANKVKNGAASPTKKKTGAQALARKGAAALGAEEGPKARGAAPAKGSEAKVAPAHLARKTEAPKGWRRPGLPTKALSSKVSSKKAKAEI</sequence>
<dbReference type="RefSeq" id="XP_008572271.1">
    <property type="nucleotide sequence ID" value="XM_008574049.1"/>
</dbReference>
<keyword evidence="3" id="KW-1185">Reference proteome</keyword>
<dbReference type="InterPro" id="IPR036388">
    <property type="entry name" value="WH-like_DNA-bd_sf"/>
</dbReference>